<dbReference type="AlphaFoldDB" id="A0A834F6D0"/>
<organism evidence="2 3">
    <name type="scientific">Oryzias melastigma</name>
    <name type="common">Marine medaka</name>
    <dbReference type="NCBI Taxonomy" id="30732"/>
    <lineage>
        <taxon>Eukaryota</taxon>
        <taxon>Metazoa</taxon>
        <taxon>Chordata</taxon>
        <taxon>Craniata</taxon>
        <taxon>Vertebrata</taxon>
        <taxon>Euteleostomi</taxon>
        <taxon>Actinopterygii</taxon>
        <taxon>Neopterygii</taxon>
        <taxon>Teleostei</taxon>
        <taxon>Neoteleostei</taxon>
        <taxon>Acanthomorphata</taxon>
        <taxon>Ovalentaria</taxon>
        <taxon>Atherinomorphae</taxon>
        <taxon>Beloniformes</taxon>
        <taxon>Adrianichthyidae</taxon>
        <taxon>Oryziinae</taxon>
        <taxon>Oryzias</taxon>
    </lineage>
</organism>
<reference evidence="2" key="1">
    <citation type="journal article" name="BMC Genomics">
        <title>Long-read sequencing and de novo genome assembly of marine medaka (Oryzias melastigma).</title>
        <authorList>
            <person name="Liang P."/>
            <person name="Saqib H.S.A."/>
            <person name="Ni X."/>
            <person name="Shen Y."/>
        </authorList>
    </citation>
    <scope>NUCLEOTIDE SEQUENCE</scope>
    <source>
        <strain evidence="2">Bigg-433</strain>
    </source>
</reference>
<proteinExistence type="predicted"/>
<evidence type="ECO:0000313" key="3">
    <source>
        <dbReference type="Proteomes" id="UP000646548"/>
    </source>
</evidence>
<sequence length="159" mass="16924">MLEMCSSETRLSPPQPDRLFAGSGPHLGASASQRRNGRSPNEPSPSQTGFIFIVKCDPPPNKQPPRDSPILNGGPLSEEVSCVTAAGAGSSPRLCGTDTELVLFYRFVCQNRAQVSITAVKNHLPPPPRRGGEGGDTPPLCFILDAQTVSAVKYLLELV</sequence>
<feature type="compositionally biased region" description="Pro residues" evidence="1">
    <location>
        <begin position="57"/>
        <end position="67"/>
    </location>
</feature>
<dbReference type="Proteomes" id="UP000646548">
    <property type="component" value="Unassembled WGS sequence"/>
</dbReference>
<evidence type="ECO:0000256" key="1">
    <source>
        <dbReference type="SAM" id="MobiDB-lite"/>
    </source>
</evidence>
<dbReference type="EMBL" id="WKFB01000447">
    <property type="protein sequence ID" value="KAF6722804.1"/>
    <property type="molecule type" value="Genomic_DNA"/>
</dbReference>
<feature type="compositionally biased region" description="Polar residues" evidence="1">
    <location>
        <begin position="1"/>
        <end position="12"/>
    </location>
</feature>
<feature type="region of interest" description="Disordered" evidence="1">
    <location>
        <begin position="1"/>
        <end position="74"/>
    </location>
</feature>
<evidence type="ECO:0000313" key="2">
    <source>
        <dbReference type="EMBL" id="KAF6722804.1"/>
    </source>
</evidence>
<feature type="compositionally biased region" description="Polar residues" evidence="1">
    <location>
        <begin position="30"/>
        <end position="49"/>
    </location>
</feature>
<protein>
    <submittedName>
        <fullName evidence="2">Uncharacterized protein</fullName>
    </submittedName>
</protein>
<comment type="caution">
    <text evidence="2">The sequence shown here is derived from an EMBL/GenBank/DDBJ whole genome shotgun (WGS) entry which is preliminary data.</text>
</comment>
<name>A0A834F6D0_ORYME</name>
<accession>A0A834F6D0</accession>
<gene>
    <name evidence="2" type="ORF">FQA47_017222</name>
</gene>